<organism evidence="3 4">
    <name type="scientific">Roseivivax halotolerans</name>
    <dbReference type="NCBI Taxonomy" id="93684"/>
    <lineage>
        <taxon>Bacteria</taxon>
        <taxon>Pseudomonadati</taxon>
        <taxon>Pseudomonadota</taxon>
        <taxon>Alphaproteobacteria</taxon>
        <taxon>Rhodobacterales</taxon>
        <taxon>Roseobacteraceae</taxon>
        <taxon>Roseivivax</taxon>
    </lineage>
</organism>
<dbReference type="RefSeq" id="WP_281244610.1">
    <property type="nucleotide sequence ID" value="NZ_FOXV01000025.1"/>
</dbReference>
<dbReference type="GO" id="GO:0046872">
    <property type="term" value="F:metal ion binding"/>
    <property type="evidence" value="ECO:0007669"/>
    <property type="project" value="InterPro"/>
</dbReference>
<keyword evidence="2" id="KW-0812">Transmembrane</keyword>
<dbReference type="Gene3D" id="1.20.58.1000">
    <property type="entry name" value="Metal-sensitive repressor, helix protomer"/>
    <property type="match status" value="1"/>
</dbReference>
<evidence type="ECO:0000256" key="1">
    <source>
        <dbReference type="ARBA" id="ARBA00005260"/>
    </source>
</evidence>
<feature type="non-terminal residue" evidence="3">
    <location>
        <position position="119"/>
    </location>
</feature>
<keyword evidence="2" id="KW-0472">Membrane</keyword>
<dbReference type="GO" id="GO:0045892">
    <property type="term" value="P:negative regulation of DNA-templated transcription"/>
    <property type="evidence" value="ECO:0007669"/>
    <property type="project" value="UniProtKB-ARBA"/>
</dbReference>
<dbReference type="EMBL" id="FOXV01000025">
    <property type="protein sequence ID" value="SFQ69625.1"/>
    <property type="molecule type" value="Genomic_DNA"/>
</dbReference>
<comment type="similarity">
    <text evidence="1">Belongs to the FrmR/RcnR family.</text>
</comment>
<dbReference type="STRING" id="93684.SAMN05421853_1251"/>
<reference evidence="4" key="1">
    <citation type="submission" date="2016-10" db="EMBL/GenBank/DDBJ databases">
        <authorList>
            <person name="Varghese N."/>
            <person name="Submissions S."/>
        </authorList>
    </citation>
    <scope>NUCLEOTIDE SEQUENCE [LARGE SCALE GENOMIC DNA]</scope>
    <source>
        <strain evidence="4">JCM 10271</strain>
    </source>
</reference>
<evidence type="ECO:0000256" key="2">
    <source>
        <dbReference type="SAM" id="Phobius"/>
    </source>
</evidence>
<dbReference type="CDD" id="cd10148">
    <property type="entry name" value="CsoR-like_DUF156"/>
    <property type="match status" value="1"/>
</dbReference>
<feature type="transmembrane region" description="Helical" evidence="2">
    <location>
        <begin position="21"/>
        <end position="40"/>
    </location>
</feature>
<protein>
    <submittedName>
        <fullName evidence="3">Metal-sensitive transcriptional repressor</fullName>
    </submittedName>
</protein>
<dbReference type="InterPro" id="IPR003735">
    <property type="entry name" value="Metal_Tscrpt_repr"/>
</dbReference>
<keyword evidence="4" id="KW-1185">Reference proteome</keyword>
<dbReference type="Pfam" id="PF02583">
    <property type="entry name" value="Trns_repr_metal"/>
    <property type="match status" value="1"/>
</dbReference>
<gene>
    <name evidence="3" type="ORF">SAMN05421853_1251</name>
</gene>
<dbReference type="GO" id="GO:0003677">
    <property type="term" value="F:DNA binding"/>
    <property type="evidence" value="ECO:0007669"/>
    <property type="project" value="InterPro"/>
</dbReference>
<accession>A0A1I6ALR3</accession>
<sequence>MIWYRVFADGRLSDAGRLPRYVAVFARGASALWAPILGYLGTATLKFTSSASLILPGSGASASVNLSEIGQASSFANSAFSNGLVKQHTLDRLSRLEGQVRGVARMVESDRYCMDILAQ</sequence>
<name>A0A1I6ALR3_9RHOB</name>
<evidence type="ECO:0000313" key="4">
    <source>
        <dbReference type="Proteomes" id="UP000243106"/>
    </source>
</evidence>
<evidence type="ECO:0000313" key="3">
    <source>
        <dbReference type="EMBL" id="SFQ69625.1"/>
    </source>
</evidence>
<dbReference type="AlphaFoldDB" id="A0A1I6ALR3"/>
<keyword evidence="2" id="KW-1133">Transmembrane helix</keyword>
<proteinExistence type="inferred from homology"/>
<dbReference type="Proteomes" id="UP000243106">
    <property type="component" value="Unassembled WGS sequence"/>
</dbReference>
<dbReference type="InterPro" id="IPR038390">
    <property type="entry name" value="Metal_Tscrpt_repr_sf"/>
</dbReference>